<dbReference type="InterPro" id="IPR019853">
    <property type="entry name" value="GldB-like"/>
</dbReference>
<dbReference type="KEGG" id="aue:C5O00_08480"/>
<evidence type="ECO:0000313" key="2">
    <source>
        <dbReference type="Proteomes" id="UP000238442"/>
    </source>
</evidence>
<protein>
    <submittedName>
        <fullName evidence="1">Gliding motility lipoprotein GldB</fullName>
    </submittedName>
</protein>
<dbReference type="PROSITE" id="PS51257">
    <property type="entry name" value="PROKAR_LIPOPROTEIN"/>
    <property type="match status" value="1"/>
</dbReference>
<dbReference type="NCBIfam" id="TIGR03514">
    <property type="entry name" value="GldB_lipo"/>
    <property type="match status" value="1"/>
</dbReference>
<gene>
    <name evidence="1" type="primary">gldB</name>
    <name evidence="1" type="ORF">C5O00_08480</name>
</gene>
<keyword evidence="1" id="KW-0449">Lipoprotein</keyword>
<dbReference type="EMBL" id="CP027062">
    <property type="protein sequence ID" value="AVI51208.1"/>
    <property type="molecule type" value="Genomic_DNA"/>
</dbReference>
<evidence type="ECO:0000313" key="1">
    <source>
        <dbReference type="EMBL" id="AVI51208.1"/>
    </source>
</evidence>
<dbReference type="Proteomes" id="UP000238442">
    <property type="component" value="Chromosome"/>
</dbReference>
<accession>A0A2S0HX51</accession>
<keyword evidence="2" id="KW-1185">Reference proteome</keyword>
<name>A0A2S0HX51_9FLAO</name>
<dbReference type="OrthoDB" id="976022at2"/>
<sequence length="318" mass="37279">MRYFLLFIVVLFMASCDRKSNIEKEIEGIPMDIEILRFDKEFAAASISELPSLKKKYPVFFPEQFHDSVWVGRMQDTLQRQLSDAVEQVFPTEAYIEDQLVPLFQHIEYYFPEFEAPTVVTVTSDVDYQNKAIVADSLLVLGLDTYLGEDHEFYTGIKRYVAKNLKPSQIGPDVATSYARQLISIPRKRDLLSQMIYFGKELYLKDIWLPEVSEAERIGYTEEEMQWAHDNEIEIWRYFVERELLYSTDVKLPPRFINPAPFSKFYLEIDNESPGMIGRFIGWQIVRSYMENNDTSVAQLMIISPEEIFKKSKYKPAK</sequence>
<dbReference type="AlphaFoldDB" id="A0A2S0HX51"/>
<reference evidence="1 2" key="1">
    <citation type="submission" date="2018-02" db="EMBL/GenBank/DDBJ databases">
        <title>Genomic analysis of the strain RR4-38 isolated from a seawater recirculating aquaculture system.</title>
        <authorList>
            <person name="Kim Y.-S."/>
            <person name="Jang Y.H."/>
            <person name="Kim K.-H."/>
        </authorList>
    </citation>
    <scope>NUCLEOTIDE SEQUENCE [LARGE SCALE GENOMIC DNA]</scope>
    <source>
        <strain evidence="1 2">RR4-38</strain>
    </source>
</reference>
<dbReference type="RefSeq" id="WP_105216449.1">
    <property type="nucleotide sequence ID" value="NZ_CP027062.1"/>
</dbReference>
<dbReference type="Pfam" id="PF25594">
    <property type="entry name" value="GldB_lipo"/>
    <property type="match status" value="1"/>
</dbReference>
<organism evidence="1 2">
    <name type="scientific">Pukyongia salina</name>
    <dbReference type="NCBI Taxonomy" id="2094025"/>
    <lineage>
        <taxon>Bacteria</taxon>
        <taxon>Pseudomonadati</taxon>
        <taxon>Bacteroidota</taxon>
        <taxon>Flavobacteriia</taxon>
        <taxon>Flavobacteriales</taxon>
        <taxon>Flavobacteriaceae</taxon>
        <taxon>Pukyongia</taxon>
    </lineage>
</organism>
<proteinExistence type="predicted"/>